<comment type="caution">
    <text evidence="1">The sequence shown here is derived from an EMBL/GenBank/DDBJ whole genome shotgun (WGS) entry which is preliminary data.</text>
</comment>
<protein>
    <submittedName>
        <fullName evidence="1">Uncharacterized protein</fullName>
    </submittedName>
</protein>
<dbReference type="PANTHER" id="PTHR35506">
    <property type="entry name" value="OS02G0135600 PROTEIN"/>
    <property type="match status" value="1"/>
</dbReference>
<evidence type="ECO:0000313" key="1">
    <source>
        <dbReference type="EMBL" id="KAJ8752234.1"/>
    </source>
</evidence>
<reference evidence="1 2" key="1">
    <citation type="submission" date="2021-09" db="EMBL/GenBank/DDBJ databases">
        <title>Genomic insights and catalytic innovation underlie evolution of tropane alkaloids biosynthesis.</title>
        <authorList>
            <person name="Wang Y.-J."/>
            <person name="Tian T."/>
            <person name="Huang J.-P."/>
            <person name="Huang S.-X."/>
        </authorList>
    </citation>
    <scope>NUCLEOTIDE SEQUENCE [LARGE SCALE GENOMIC DNA]</scope>
    <source>
        <strain evidence="1">KIB-2018</strain>
        <tissue evidence="1">Leaf</tissue>
    </source>
</reference>
<keyword evidence="2" id="KW-1185">Reference proteome</keyword>
<accession>A0AAV8SJQ7</accession>
<proteinExistence type="predicted"/>
<sequence length="312" mass="34801">MADKPSRALVLYGDGLARFVDPSHTHLHSLASKAACGFLSLPNAPPSENENERIIREFAHLLDACETYKIVGSQDTSLVPTLPERFMGMKAAIITDDQSLQSFAGRLGFTVLSFNDINGNDHSHQSSSVDFWTSELLKLIGLQEGMTMEVTQFDLVFMHIGAGEKMDEHGSCSFAKRTEHINALVASITQKTQPGSDLGSRLHLSLVMSYGLVTEIDENLSVCNSKYERSQDLLLLFPKQSYTMKGEKPRVDVRHHSPMLIAQWQYGVTRMDDAKTFSFKEFKERGGNLAVPADRFLHEVAFKLWKAPKYGA</sequence>
<dbReference type="PANTHER" id="PTHR35506:SF1">
    <property type="entry name" value="OS02G0135600 PROTEIN"/>
    <property type="match status" value="1"/>
</dbReference>
<dbReference type="EMBL" id="JAIWQS010000010">
    <property type="protein sequence ID" value="KAJ8752234.1"/>
    <property type="molecule type" value="Genomic_DNA"/>
</dbReference>
<evidence type="ECO:0000313" key="2">
    <source>
        <dbReference type="Proteomes" id="UP001159364"/>
    </source>
</evidence>
<gene>
    <name evidence="1" type="ORF">K2173_003870</name>
</gene>
<name>A0AAV8SJQ7_9ROSI</name>
<organism evidence="1 2">
    <name type="scientific">Erythroxylum novogranatense</name>
    <dbReference type="NCBI Taxonomy" id="1862640"/>
    <lineage>
        <taxon>Eukaryota</taxon>
        <taxon>Viridiplantae</taxon>
        <taxon>Streptophyta</taxon>
        <taxon>Embryophyta</taxon>
        <taxon>Tracheophyta</taxon>
        <taxon>Spermatophyta</taxon>
        <taxon>Magnoliopsida</taxon>
        <taxon>eudicotyledons</taxon>
        <taxon>Gunneridae</taxon>
        <taxon>Pentapetalae</taxon>
        <taxon>rosids</taxon>
        <taxon>fabids</taxon>
        <taxon>Malpighiales</taxon>
        <taxon>Erythroxylaceae</taxon>
        <taxon>Erythroxylum</taxon>
    </lineage>
</organism>
<dbReference type="Proteomes" id="UP001159364">
    <property type="component" value="Linkage Group LG10"/>
</dbReference>
<dbReference type="AlphaFoldDB" id="A0AAV8SJQ7"/>